<dbReference type="PANTHER" id="PTHR48002">
    <property type="entry name" value="OLFACTORY RECEPTOR"/>
    <property type="match status" value="1"/>
</dbReference>
<dbReference type="InterPro" id="IPR000725">
    <property type="entry name" value="Olfact_rcpt"/>
</dbReference>
<feature type="transmembrane region" description="Helical" evidence="8">
    <location>
        <begin position="20"/>
        <end position="45"/>
    </location>
</feature>
<evidence type="ECO:0000256" key="8">
    <source>
        <dbReference type="SAM" id="Phobius"/>
    </source>
</evidence>
<keyword evidence="4" id="KW-0297">G-protein coupled receptor</keyword>
<keyword evidence="5 8" id="KW-0472">Membrane</keyword>
<proteinExistence type="predicted"/>
<evidence type="ECO:0000256" key="6">
    <source>
        <dbReference type="ARBA" id="ARBA00023170"/>
    </source>
</evidence>
<name>A0AA41T597_SCICA</name>
<keyword evidence="10" id="KW-1185">Reference proteome</keyword>
<evidence type="ECO:0000256" key="1">
    <source>
        <dbReference type="ARBA" id="ARBA00004141"/>
    </source>
</evidence>
<keyword evidence="2 8" id="KW-0812">Transmembrane</keyword>
<keyword evidence="6 9" id="KW-0675">Receptor</keyword>
<dbReference type="GO" id="GO:0004984">
    <property type="term" value="F:olfactory receptor activity"/>
    <property type="evidence" value="ECO:0007669"/>
    <property type="project" value="InterPro"/>
</dbReference>
<dbReference type="InterPro" id="IPR050427">
    <property type="entry name" value="Olfactory_Receptors"/>
</dbReference>
<dbReference type="GO" id="GO:0004930">
    <property type="term" value="F:G protein-coupled receptor activity"/>
    <property type="evidence" value="ECO:0007669"/>
    <property type="project" value="UniProtKB-KW"/>
</dbReference>
<evidence type="ECO:0000313" key="10">
    <source>
        <dbReference type="Proteomes" id="UP001166674"/>
    </source>
</evidence>
<feature type="transmembrane region" description="Helical" evidence="8">
    <location>
        <begin position="57"/>
        <end position="78"/>
    </location>
</feature>
<comment type="subcellular location">
    <subcellularLocation>
        <location evidence="1">Membrane</location>
        <topology evidence="1">Multi-pass membrane protein</topology>
    </subcellularLocation>
</comment>
<evidence type="ECO:0000256" key="7">
    <source>
        <dbReference type="ARBA" id="ARBA00023224"/>
    </source>
</evidence>
<reference evidence="9" key="1">
    <citation type="submission" date="2020-03" db="EMBL/GenBank/DDBJ databases">
        <title>Studies in the Genomics of Life Span.</title>
        <authorList>
            <person name="Glass D."/>
        </authorList>
    </citation>
    <scope>NUCLEOTIDE SEQUENCE</scope>
    <source>
        <strain evidence="9">SUZIE</strain>
        <tissue evidence="9">Muscle</tissue>
    </source>
</reference>
<keyword evidence="7" id="KW-0807">Transducer</keyword>
<dbReference type="GO" id="GO:0005886">
    <property type="term" value="C:plasma membrane"/>
    <property type="evidence" value="ECO:0007669"/>
    <property type="project" value="UniProtKB-ARBA"/>
</dbReference>
<feature type="transmembrane region" description="Helical" evidence="8">
    <location>
        <begin position="90"/>
        <end position="107"/>
    </location>
</feature>
<dbReference type="Gene3D" id="1.20.1070.10">
    <property type="entry name" value="Rhodopsin 7-helix transmembrane proteins"/>
    <property type="match status" value="1"/>
</dbReference>
<dbReference type="AlphaFoldDB" id="A0AA41T597"/>
<gene>
    <name evidence="9" type="ORF">SUZIE_175195</name>
</gene>
<evidence type="ECO:0000256" key="2">
    <source>
        <dbReference type="ARBA" id="ARBA00022692"/>
    </source>
</evidence>
<dbReference type="Proteomes" id="UP001166674">
    <property type="component" value="Unassembled WGS sequence"/>
</dbReference>
<organism evidence="9 10">
    <name type="scientific">Sciurus carolinensis</name>
    <name type="common">Eastern gray squirrel</name>
    <dbReference type="NCBI Taxonomy" id="30640"/>
    <lineage>
        <taxon>Eukaryota</taxon>
        <taxon>Metazoa</taxon>
        <taxon>Chordata</taxon>
        <taxon>Craniata</taxon>
        <taxon>Vertebrata</taxon>
        <taxon>Euteleostomi</taxon>
        <taxon>Mammalia</taxon>
        <taxon>Eutheria</taxon>
        <taxon>Euarchontoglires</taxon>
        <taxon>Glires</taxon>
        <taxon>Rodentia</taxon>
        <taxon>Sciuromorpha</taxon>
        <taxon>Sciuridae</taxon>
        <taxon>Sciurinae</taxon>
        <taxon>Sciurini</taxon>
        <taxon>Sciurus</taxon>
    </lineage>
</organism>
<dbReference type="Pfam" id="PF13853">
    <property type="entry name" value="7tm_4"/>
    <property type="match status" value="1"/>
</dbReference>
<evidence type="ECO:0000256" key="5">
    <source>
        <dbReference type="ARBA" id="ARBA00023136"/>
    </source>
</evidence>
<comment type="caution">
    <text evidence="9">The sequence shown here is derived from an EMBL/GenBank/DDBJ whole genome shotgun (WGS) entry which is preliminary data.</text>
</comment>
<dbReference type="SUPFAM" id="SSF81321">
    <property type="entry name" value="Family A G protein-coupled receptor-like"/>
    <property type="match status" value="1"/>
</dbReference>
<keyword evidence="3 8" id="KW-1133">Transmembrane helix</keyword>
<evidence type="ECO:0000313" key="9">
    <source>
        <dbReference type="EMBL" id="MBZ3883889.1"/>
    </source>
</evidence>
<evidence type="ECO:0000256" key="4">
    <source>
        <dbReference type="ARBA" id="ARBA00023040"/>
    </source>
</evidence>
<evidence type="ECO:0000256" key="3">
    <source>
        <dbReference type="ARBA" id="ARBA00022989"/>
    </source>
</evidence>
<protein>
    <submittedName>
        <fullName evidence="9">Olfactory receptor 4C46</fullName>
    </submittedName>
</protein>
<dbReference type="EMBL" id="JAATJV010390429">
    <property type="protein sequence ID" value="MBZ3883889.1"/>
    <property type="molecule type" value="Genomic_DNA"/>
</dbReference>
<accession>A0AA41T597</accession>
<sequence>MNLLLNLTCTDTYPLGLFVIANSGFICLLIFLLLLVSYVVILCSLRTQSLECKHKALSTCVFHITVILLFFPSLFVYLRPEGLPIDKGVAVFYTIITPMLKSVIYTLRNAQMKSTIRKLLTRKFLSVDKHA</sequence>